<organism evidence="1">
    <name type="scientific">uncultured Caudovirales phage</name>
    <dbReference type="NCBI Taxonomy" id="2100421"/>
    <lineage>
        <taxon>Viruses</taxon>
        <taxon>Duplodnaviria</taxon>
        <taxon>Heunggongvirae</taxon>
        <taxon>Uroviricota</taxon>
        <taxon>Caudoviricetes</taxon>
        <taxon>Peduoviridae</taxon>
        <taxon>Maltschvirus</taxon>
        <taxon>Maltschvirus maltsch</taxon>
    </lineage>
</organism>
<name>A0A6J5MTT4_9CAUD</name>
<accession>A0A6J5MTT4</accession>
<evidence type="ECO:0000313" key="1">
    <source>
        <dbReference type="EMBL" id="CAB4146999.1"/>
    </source>
</evidence>
<gene>
    <name evidence="1" type="ORF">UFOVP431_6</name>
</gene>
<protein>
    <submittedName>
        <fullName evidence="1">Uncharacterized protein</fullName>
    </submittedName>
</protein>
<dbReference type="EMBL" id="LR796483">
    <property type="protein sequence ID" value="CAB4146999.1"/>
    <property type="molecule type" value="Genomic_DNA"/>
</dbReference>
<reference evidence="1" key="1">
    <citation type="submission" date="2020-04" db="EMBL/GenBank/DDBJ databases">
        <authorList>
            <person name="Chiriac C."/>
            <person name="Salcher M."/>
            <person name="Ghai R."/>
            <person name="Kavagutti S V."/>
        </authorList>
    </citation>
    <scope>NUCLEOTIDE SEQUENCE</scope>
</reference>
<proteinExistence type="predicted"/>
<sequence length="78" mass="8990">MSCLDRPFAPAEFMAIGCDGGHIGRFYWSNQKRLTSVHPLTNEIIAHDHDKPGMFAFINTTGEWWAWLTNQDRSSFYP</sequence>